<protein>
    <recommendedName>
        <fullName evidence="3">Accessory Sec system protein Asp2</fullName>
    </recommendedName>
</protein>
<sequence length="493" mass="56663">MTYLAINTQHLTALEQLSLDDFLQAPKPASYLILDCRGVDLSTLEKLVTSVRSRYIVYGYATAKQAALLGQWGHFDLTEIWEAPDFLALLDWIFDDLLFTQGWNLAPDEAAMLSDDFTGTIERRGRYELFFDHKVAKKELLTTFDPLVRNWMFKTYVRPYRRFDKAGKYLIEFDVVADDSVTVTYVFTQYDKNYQIVRKEMIDARTPSAIFEKLPDTTLDVMIYVEGQGQAVIGKVWTYKYKYGLGRFVAGDRRYLTAQNEPIDTYYMPGHDTRKLIVGFSGALNEVPQYERMSMAKFGFPVLLFADIRSRGGVFQLGRNLNTDYENEVKRLIDEKLSENGLTRKDLIFAGWSMGSFSASYYGVTMSAGDIIACKTLTNVGKITSDTWLIYKMDGAMIDAREYLTGRTDKSDDEKLDQILPKAVAEHDISDTNFHLFMMHDDELDRNVSFFEEVVKPRAKTLTIEMHDGFHAGKVREQNAFIMARLKEIKDKL</sequence>
<dbReference type="Proteomes" id="UP000475928">
    <property type="component" value="Unassembled WGS sequence"/>
</dbReference>
<dbReference type="InterPro" id="IPR029058">
    <property type="entry name" value="AB_hydrolase_fold"/>
</dbReference>
<comment type="caution">
    <text evidence="1">The sequence shown here is derived from an EMBL/GenBank/DDBJ whole genome shotgun (WGS) entry which is preliminary data.</text>
</comment>
<dbReference type="GO" id="GO:0015031">
    <property type="term" value="P:protein transport"/>
    <property type="evidence" value="ECO:0007669"/>
    <property type="project" value="InterPro"/>
</dbReference>
<evidence type="ECO:0000313" key="2">
    <source>
        <dbReference type="Proteomes" id="UP000475928"/>
    </source>
</evidence>
<evidence type="ECO:0008006" key="3">
    <source>
        <dbReference type="Google" id="ProtNLM"/>
    </source>
</evidence>
<dbReference type="EMBL" id="BLLH01000007">
    <property type="protein sequence ID" value="GFH40955.1"/>
    <property type="molecule type" value="Genomic_DNA"/>
</dbReference>
<gene>
    <name evidence="1" type="ORF">Hs20B_13530</name>
</gene>
<name>A0A6A0B830_9LACT</name>
<dbReference type="Pfam" id="PF16929">
    <property type="entry name" value="Asp2"/>
    <property type="match status" value="1"/>
</dbReference>
<proteinExistence type="predicted"/>
<dbReference type="SUPFAM" id="SSF53474">
    <property type="entry name" value="alpha/beta-Hydrolases"/>
    <property type="match status" value="1"/>
</dbReference>
<dbReference type="AlphaFoldDB" id="A0A6A0B830"/>
<dbReference type="RefSeq" id="WP_172356969.1">
    <property type="nucleotide sequence ID" value="NZ_BLLH01000007.1"/>
</dbReference>
<dbReference type="InterPro" id="IPR022267">
    <property type="entry name" value="Asp2"/>
</dbReference>
<reference evidence="1 2" key="1">
    <citation type="submission" date="2020-02" db="EMBL/GenBank/DDBJ databases">
        <title>Draft genome sequence of Lactococcus sp. Hs20B0-1.</title>
        <authorList>
            <person name="Noda S."/>
            <person name="Yuki M."/>
            <person name="Ohkuma M."/>
        </authorList>
    </citation>
    <scope>NUCLEOTIDE SEQUENCE [LARGE SCALE GENOMIC DNA]</scope>
    <source>
        <strain evidence="1 2">Hs20B0-1</strain>
    </source>
</reference>
<keyword evidence="2" id="KW-1185">Reference proteome</keyword>
<organism evidence="1 2">
    <name type="scientific">Pseudolactococcus insecticola</name>
    <dbReference type="NCBI Taxonomy" id="2709158"/>
    <lineage>
        <taxon>Bacteria</taxon>
        <taxon>Bacillati</taxon>
        <taxon>Bacillota</taxon>
        <taxon>Bacilli</taxon>
        <taxon>Lactobacillales</taxon>
        <taxon>Streptococcaceae</taxon>
        <taxon>Pseudolactococcus</taxon>
    </lineage>
</organism>
<evidence type="ECO:0000313" key="1">
    <source>
        <dbReference type="EMBL" id="GFH40955.1"/>
    </source>
</evidence>
<accession>A0A6A0B830</accession>